<dbReference type="SUPFAM" id="SSF55729">
    <property type="entry name" value="Acyl-CoA N-acyltransferases (Nat)"/>
    <property type="match status" value="1"/>
</dbReference>
<accession>A0A560FFL6</accession>
<dbReference type="Pfam" id="PF00583">
    <property type="entry name" value="Acetyltransf_1"/>
    <property type="match status" value="1"/>
</dbReference>
<keyword evidence="2" id="KW-0012">Acyltransferase</keyword>
<keyword evidence="4" id="KW-0689">Ribosomal protein</keyword>
<dbReference type="PROSITE" id="PS51186">
    <property type="entry name" value="GNAT"/>
    <property type="match status" value="1"/>
</dbReference>
<dbReference type="RefSeq" id="WP_145750509.1">
    <property type="nucleotide sequence ID" value="NZ_VITN01000007.1"/>
</dbReference>
<dbReference type="InterPro" id="IPR050832">
    <property type="entry name" value="Bact_Acetyltransf"/>
</dbReference>
<comment type="caution">
    <text evidence="4">The sequence shown here is derived from an EMBL/GenBank/DDBJ whole genome shotgun (WGS) entry which is preliminary data.</text>
</comment>
<dbReference type="AlphaFoldDB" id="A0A560FFL6"/>
<dbReference type="Gene3D" id="3.40.630.30">
    <property type="match status" value="1"/>
</dbReference>
<protein>
    <submittedName>
        <fullName evidence="4">Ribosomal protein S18 acetylase RimI-like enzyme</fullName>
    </submittedName>
</protein>
<evidence type="ECO:0000256" key="2">
    <source>
        <dbReference type="ARBA" id="ARBA00023315"/>
    </source>
</evidence>
<evidence type="ECO:0000313" key="4">
    <source>
        <dbReference type="EMBL" id="TWB20396.1"/>
    </source>
</evidence>
<dbReference type="GO" id="GO:0016747">
    <property type="term" value="F:acyltransferase activity, transferring groups other than amino-acyl groups"/>
    <property type="evidence" value="ECO:0007669"/>
    <property type="project" value="InterPro"/>
</dbReference>
<dbReference type="InterPro" id="IPR016181">
    <property type="entry name" value="Acyl_CoA_acyltransferase"/>
</dbReference>
<proteinExistence type="predicted"/>
<name>A0A560FFL6_9PROT</name>
<dbReference type="CDD" id="cd04301">
    <property type="entry name" value="NAT_SF"/>
    <property type="match status" value="1"/>
</dbReference>
<dbReference type="PANTHER" id="PTHR43877">
    <property type="entry name" value="AMINOALKYLPHOSPHONATE N-ACETYLTRANSFERASE-RELATED-RELATED"/>
    <property type="match status" value="1"/>
</dbReference>
<keyword evidence="1" id="KW-0808">Transferase</keyword>
<gene>
    <name evidence="4" type="ORF">FBZ89_107107</name>
</gene>
<evidence type="ECO:0000259" key="3">
    <source>
        <dbReference type="PROSITE" id="PS51186"/>
    </source>
</evidence>
<dbReference type="OrthoDB" id="7585366at2"/>
<reference evidence="4 5" key="1">
    <citation type="submission" date="2019-06" db="EMBL/GenBank/DDBJ databases">
        <title>Genomic Encyclopedia of Type Strains, Phase IV (KMG-V): Genome sequencing to study the core and pangenomes of soil and plant-associated prokaryotes.</title>
        <authorList>
            <person name="Whitman W."/>
        </authorList>
    </citation>
    <scope>NUCLEOTIDE SEQUENCE [LARGE SCALE GENOMIC DNA]</scope>
    <source>
        <strain evidence="4 5">BR 11880</strain>
    </source>
</reference>
<dbReference type="EMBL" id="VITN01000007">
    <property type="protein sequence ID" value="TWB20396.1"/>
    <property type="molecule type" value="Genomic_DNA"/>
</dbReference>
<evidence type="ECO:0000256" key="1">
    <source>
        <dbReference type="ARBA" id="ARBA00022679"/>
    </source>
</evidence>
<organism evidence="4 5">
    <name type="scientific">Nitrospirillum amazonense</name>
    <dbReference type="NCBI Taxonomy" id="28077"/>
    <lineage>
        <taxon>Bacteria</taxon>
        <taxon>Pseudomonadati</taxon>
        <taxon>Pseudomonadota</taxon>
        <taxon>Alphaproteobacteria</taxon>
        <taxon>Rhodospirillales</taxon>
        <taxon>Azospirillaceae</taxon>
        <taxon>Nitrospirillum</taxon>
    </lineage>
</organism>
<dbReference type="Proteomes" id="UP000319859">
    <property type="component" value="Unassembled WGS sequence"/>
</dbReference>
<sequence length="178" mass="20546">MDNAVAELPALVLPEPLAAQGLSLRTKWEEDTDFVRDLYISHRWEEMRAAPWSDEERLAFLRDQARLQAAHYDMHYHDADFLIVEMAGLPIGRLYLFRHNRSDLRIVEIGLMPDWRGRGLGGALLRWVQDVAREGGYALCSIHVEQSNPALRLYRRLGFIDIEPVGPYILLHWKTPAS</sequence>
<keyword evidence="4" id="KW-0687">Ribonucleoprotein</keyword>
<dbReference type="PANTHER" id="PTHR43877:SF2">
    <property type="entry name" value="AMINOALKYLPHOSPHONATE N-ACETYLTRANSFERASE-RELATED"/>
    <property type="match status" value="1"/>
</dbReference>
<feature type="domain" description="N-acetyltransferase" evidence="3">
    <location>
        <begin position="22"/>
        <end position="178"/>
    </location>
</feature>
<dbReference type="InterPro" id="IPR000182">
    <property type="entry name" value="GNAT_dom"/>
</dbReference>
<dbReference type="GO" id="GO:0005840">
    <property type="term" value="C:ribosome"/>
    <property type="evidence" value="ECO:0007669"/>
    <property type="project" value="UniProtKB-KW"/>
</dbReference>
<evidence type="ECO:0000313" key="5">
    <source>
        <dbReference type="Proteomes" id="UP000319859"/>
    </source>
</evidence>